<evidence type="ECO:0000313" key="2">
    <source>
        <dbReference type="Proteomes" id="UP000000531"/>
    </source>
</evidence>
<dbReference type="KEGG" id="ser:SERP0596"/>
<keyword evidence="2" id="KW-1185">Reference proteome</keyword>
<evidence type="ECO:0000313" key="1">
    <source>
        <dbReference type="EMBL" id="AAW54016.1"/>
    </source>
</evidence>
<reference evidence="1 2" key="1">
    <citation type="journal article" date="2005" name="J. Bacteriol.">
        <title>Insights on evolution of virulence and resistance from the complete genome analysis of an early methicillin-resistant Staphylococcus aureus strain and a biofilm-producing methicillin-resistant Staphylococcus epidermidis strain.</title>
        <authorList>
            <person name="Gill S.R."/>
            <person name="Fouts D.E."/>
            <person name="Archer G.L."/>
            <person name="Mongodin E.F."/>
            <person name="Deboy R.T."/>
            <person name="Ravel J."/>
            <person name="Paulsen I.T."/>
            <person name="Kolonay J.F."/>
            <person name="Brinkac L."/>
            <person name="Beanan M."/>
            <person name="Dodson R.J."/>
            <person name="Daugherty S.C."/>
            <person name="Madupu R."/>
            <person name="Angiuoli S.V."/>
            <person name="Durkin A.S."/>
            <person name="Haft D.H."/>
            <person name="Vamathevan J."/>
            <person name="Khouri H."/>
            <person name="Utterback T."/>
            <person name="Lee C."/>
            <person name="Dimitrov G."/>
            <person name="Jiang L."/>
            <person name="Qin H."/>
            <person name="Weidman J."/>
            <person name="Tran K."/>
            <person name="Kang K."/>
            <person name="Hance I.R."/>
            <person name="Nelson K.E."/>
            <person name="Fraser C.M."/>
        </authorList>
    </citation>
    <scope>NUCLEOTIDE SEQUENCE [LARGE SCALE GENOMIC DNA]</scope>
    <source>
        <strain evidence="2">ATCC 35984 / RP62A</strain>
    </source>
</reference>
<organism evidence="1 2">
    <name type="scientific">Staphylococcus epidermidis (strain ATCC 35984 / DSM 28319 / BCRC 17069 / CCUG 31568 / BM 3577 / RP62A)</name>
    <dbReference type="NCBI Taxonomy" id="176279"/>
    <lineage>
        <taxon>Bacteria</taxon>
        <taxon>Bacillati</taxon>
        <taxon>Bacillota</taxon>
        <taxon>Bacilli</taxon>
        <taxon>Bacillales</taxon>
        <taxon>Staphylococcaceae</taxon>
        <taxon>Staphylococcus</taxon>
    </lineage>
</organism>
<dbReference type="EMBL" id="CP000029">
    <property type="protein sequence ID" value="AAW54016.1"/>
    <property type="molecule type" value="Genomic_DNA"/>
</dbReference>
<dbReference type="AlphaFoldDB" id="Q5HQF4"/>
<sequence length="42" mass="5194">MDEFIFIIFNQLFSHPRFFQYKNVEHHNKKFYTSKDLALSVI</sequence>
<proteinExistence type="predicted"/>
<dbReference type="Proteomes" id="UP000000531">
    <property type="component" value="Chromosome"/>
</dbReference>
<name>Q5HQF4_STAEQ</name>
<protein>
    <submittedName>
        <fullName evidence="1">Uncharacterized protein</fullName>
    </submittedName>
</protein>
<gene>
    <name evidence="1" type="ordered locus">SERP0596</name>
</gene>
<accession>Q5HQF4</accession>
<dbReference type="HOGENOM" id="CLU_3258135_0_0_9"/>